<name>A0A0L0V155_9BASI</name>
<accession>A0A0L0V155</accession>
<dbReference type="Pfam" id="PF05348">
    <property type="entry name" value="UMP1"/>
    <property type="match status" value="1"/>
</dbReference>
<evidence type="ECO:0000256" key="2">
    <source>
        <dbReference type="ARBA" id="ARBA00043974"/>
    </source>
</evidence>
<dbReference type="InterPro" id="IPR008012">
    <property type="entry name" value="Ump1"/>
</dbReference>
<keyword evidence="1" id="KW-0143">Chaperone</keyword>
<dbReference type="GO" id="GO:0043248">
    <property type="term" value="P:proteasome assembly"/>
    <property type="evidence" value="ECO:0007669"/>
    <property type="project" value="InterPro"/>
</dbReference>
<dbReference type="PANTHER" id="PTHR12828:SF3">
    <property type="entry name" value="PROTEASOME MATURATION PROTEIN"/>
    <property type="match status" value="1"/>
</dbReference>
<protein>
    <recommendedName>
        <fullName evidence="5">Proteasome maturation factor UMP1</fullName>
    </recommendedName>
</protein>
<dbReference type="STRING" id="1165861.A0A0L0V155"/>
<evidence type="ECO:0000256" key="1">
    <source>
        <dbReference type="ARBA" id="ARBA00023186"/>
    </source>
</evidence>
<organism evidence="3 4">
    <name type="scientific">Puccinia striiformis f. sp. tritici PST-78</name>
    <dbReference type="NCBI Taxonomy" id="1165861"/>
    <lineage>
        <taxon>Eukaryota</taxon>
        <taxon>Fungi</taxon>
        <taxon>Dikarya</taxon>
        <taxon>Basidiomycota</taxon>
        <taxon>Pucciniomycotina</taxon>
        <taxon>Pucciniomycetes</taxon>
        <taxon>Pucciniales</taxon>
        <taxon>Pucciniaceae</taxon>
        <taxon>Puccinia</taxon>
    </lineage>
</organism>
<dbReference type="GO" id="GO:0005634">
    <property type="term" value="C:nucleus"/>
    <property type="evidence" value="ECO:0007669"/>
    <property type="project" value="TreeGrafter"/>
</dbReference>
<comment type="caution">
    <text evidence="3">The sequence shown here is derived from an EMBL/GenBank/DDBJ whole genome shotgun (WGS) entry which is preliminary data.</text>
</comment>
<dbReference type="GO" id="GO:0005737">
    <property type="term" value="C:cytoplasm"/>
    <property type="evidence" value="ECO:0007669"/>
    <property type="project" value="TreeGrafter"/>
</dbReference>
<sequence>MLLNVQPFEGLALCSQRHPSPNFEHHHSKPSISSRMNSYSIVPPNHAKPSHISTDIHTNGLATGSAKLAPRHPLQNRLENWQTTQDNFKFTIQRDLYGAAFPLRQMMERDLIKRNTTLLPGQLKPSNFHLDILMGKDELIDESNAFLPNIAVGAEGSSNDKTDFHSQMEKKYKI</sequence>
<gene>
    <name evidence="3" type="ORF">PSTG_13650</name>
</gene>
<evidence type="ECO:0000313" key="3">
    <source>
        <dbReference type="EMBL" id="KNE92936.1"/>
    </source>
</evidence>
<dbReference type="OrthoDB" id="15001at2759"/>
<keyword evidence="4" id="KW-1185">Reference proteome</keyword>
<dbReference type="Proteomes" id="UP000054564">
    <property type="component" value="Unassembled WGS sequence"/>
</dbReference>
<comment type="similarity">
    <text evidence="2">Belongs to the POMP/UMP1 family.</text>
</comment>
<dbReference type="AlphaFoldDB" id="A0A0L0V155"/>
<proteinExistence type="inferred from homology"/>
<dbReference type="EMBL" id="AJIL01000149">
    <property type="protein sequence ID" value="KNE92936.1"/>
    <property type="molecule type" value="Genomic_DNA"/>
</dbReference>
<evidence type="ECO:0000313" key="4">
    <source>
        <dbReference type="Proteomes" id="UP000054564"/>
    </source>
</evidence>
<reference evidence="4" key="1">
    <citation type="submission" date="2014-03" db="EMBL/GenBank/DDBJ databases">
        <title>The Genome Sequence of Puccinia striiformis f. sp. tritici PST-78.</title>
        <authorList>
            <consortium name="The Broad Institute Genome Sequencing Platform"/>
            <person name="Cuomo C."/>
            <person name="Hulbert S."/>
            <person name="Chen X."/>
            <person name="Walker B."/>
            <person name="Young S.K."/>
            <person name="Zeng Q."/>
            <person name="Gargeya S."/>
            <person name="Fitzgerald M."/>
            <person name="Haas B."/>
            <person name="Abouelleil A."/>
            <person name="Alvarado L."/>
            <person name="Arachchi H.M."/>
            <person name="Berlin A.M."/>
            <person name="Chapman S.B."/>
            <person name="Goldberg J."/>
            <person name="Griggs A."/>
            <person name="Gujja S."/>
            <person name="Hansen M."/>
            <person name="Howarth C."/>
            <person name="Imamovic A."/>
            <person name="Larimer J."/>
            <person name="McCowan C."/>
            <person name="Montmayeur A."/>
            <person name="Murphy C."/>
            <person name="Neiman D."/>
            <person name="Pearson M."/>
            <person name="Priest M."/>
            <person name="Roberts A."/>
            <person name="Saif S."/>
            <person name="Shea T."/>
            <person name="Sisk P."/>
            <person name="Sykes S."/>
            <person name="Wortman J."/>
            <person name="Nusbaum C."/>
            <person name="Birren B."/>
        </authorList>
    </citation>
    <scope>NUCLEOTIDE SEQUENCE [LARGE SCALE GENOMIC DNA]</scope>
    <source>
        <strain evidence="4">race PST-78</strain>
    </source>
</reference>
<evidence type="ECO:0008006" key="5">
    <source>
        <dbReference type="Google" id="ProtNLM"/>
    </source>
</evidence>
<dbReference type="PANTHER" id="PTHR12828">
    <property type="entry name" value="PROTEASOME MATURATION PROTEIN UMP1"/>
    <property type="match status" value="1"/>
</dbReference>